<comment type="caution">
    <text evidence="2">The sequence shown here is derived from an EMBL/GenBank/DDBJ whole genome shotgun (WGS) entry which is preliminary data.</text>
</comment>
<keyword evidence="3" id="KW-1185">Reference proteome</keyword>
<dbReference type="Proteomes" id="UP000299102">
    <property type="component" value="Unassembled WGS sequence"/>
</dbReference>
<gene>
    <name evidence="2" type="ORF">EVAR_65446_1</name>
</gene>
<dbReference type="AlphaFoldDB" id="A0A4C1ZDM9"/>
<proteinExistence type="predicted"/>
<accession>A0A4C1ZDM9</accession>
<evidence type="ECO:0000256" key="1">
    <source>
        <dbReference type="SAM" id="MobiDB-lite"/>
    </source>
</evidence>
<dbReference type="EMBL" id="BGZK01001764">
    <property type="protein sequence ID" value="GBP85870.1"/>
    <property type="molecule type" value="Genomic_DNA"/>
</dbReference>
<evidence type="ECO:0000313" key="3">
    <source>
        <dbReference type="Proteomes" id="UP000299102"/>
    </source>
</evidence>
<feature type="region of interest" description="Disordered" evidence="1">
    <location>
        <begin position="95"/>
        <end position="114"/>
    </location>
</feature>
<protein>
    <submittedName>
        <fullName evidence="2">Uncharacterized protein</fullName>
    </submittedName>
</protein>
<organism evidence="2 3">
    <name type="scientific">Eumeta variegata</name>
    <name type="common">Bagworm moth</name>
    <name type="synonym">Eumeta japonica</name>
    <dbReference type="NCBI Taxonomy" id="151549"/>
    <lineage>
        <taxon>Eukaryota</taxon>
        <taxon>Metazoa</taxon>
        <taxon>Ecdysozoa</taxon>
        <taxon>Arthropoda</taxon>
        <taxon>Hexapoda</taxon>
        <taxon>Insecta</taxon>
        <taxon>Pterygota</taxon>
        <taxon>Neoptera</taxon>
        <taxon>Endopterygota</taxon>
        <taxon>Lepidoptera</taxon>
        <taxon>Glossata</taxon>
        <taxon>Ditrysia</taxon>
        <taxon>Tineoidea</taxon>
        <taxon>Psychidae</taxon>
        <taxon>Oiketicinae</taxon>
        <taxon>Eumeta</taxon>
    </lineage>
</organism>
<name>A0A4C1ZDM9_EUMVA</name>
<sequence>MAQREPRDRPGLIDYCCHVATIIYLPEPRVSLDAFGLLHIYYYYMYMKKKIHQNLYIRLLIYCLALHIAKCWDTCTCWKRSIADEANYKCTSKMENPGIRSLVPGSRPNSPLYR</sequence>
<reference evidence="2 3" key="1">
    <citation type="journal article" date="2019" name="Commun. Biol.">
        <title>The bagworm genome reveals a unique fibroin gene that provides high tensile strength.</title>
        <authorList>
            <person name="Kono N."/>
            <person name="Nakamura H."/>
            <person name="Ohtoshi R."/>
            <person name="Tomita M."/>
            <person name="Numata K."/>
            <person name="Arakawa K."/>
        </authorList>
    </citation>
    <scope>NUCLEOTIDE SEQUENCE [LARGE SCALE GENOMIC DNA]</scope>
</reference>
<evidence type="ECO:0000313" key="2">
    <source>
        <dbReference type="EMBL" id="GBP85870.1"/>
    </source>
</evidence>